<protein>
    <submittedName>
        <fullName evidence="6">S-DNA-T family DNA segregation ATPase FtsK/SpoIIIE</fullName>
    </submittedName>
</protein>
<keyword evidence="4" id="KW-0472">Membrane</keyword>
<dbReference type="PANTHER" id="PTHR22683">
    <property type="entry name" value="SPORULATION PROTEIN RELATED"/>
    <property type="match status" value="1"/>
</dbReference>
<dbReference type="GO" id="GO:0003677">
    <property type="term" value="F:DNA binding"/>
    <property type="evidence" value="ECO:0007669"/>
    <property type="project" value="InterPro"/>
</dbReference>
<reference evidence="6 7" key="1">
    <citation type="submission" date="2018-03" db="EMBL/GenBank/DDBJ databases">
        <title>Genomic Encyclopedia of Archaeal and Bacterial Type Strains, Phase II (KMG-II): from individual species to whole genera.</title>
        <authorList>
            <person name="Goeker M."/>
        </authorList>
    </citation>
    <scope>NUCLEOTIDE SEQUENCE [LARGE SCALE GENOMIC DNA]</scope>
    <source>
        <strain evidence="6 7">DSM 45348</strain>
    </source>
</reference>
<dbReference type="Proteomes" id="UP000239209">
    <property type="component" value="Unassembled WGS sequence"/>
</dbReference>
<evidence type="ECO:0000259" key="5">
    <source>
        <dbReference type="PROSITE" id="PS50901"/>
    </source>
</evidence>
<keyword evidence="4" id="KW-1133">Transmembrane helix</keyword>
<evidence type="ECO:0000256" key="4">
    <source>
        <dbReference type="SAM" id="Phobius"/>
    </source>
</evidence>
<dbReference type="EMBL" id="PVZG01000026">
    <property type="protein sequence ID" value="PRY19977.1"/>
    <property type="molecule type" value="Genomic_DNA"/>
</dbReference>
<feature type="domain" description="FtsK" evidence="5">
    <location>
        <begin position="226"/>
        <end position="407"/>
    </location>
</feature>
<evidence type="ECO:0000313" key="6">
    <source>
        <dbReference type="EMBL" id="PRY19977.1"/>
    </source>
</evidence>
<dbReference type="Gene3D" id="3.40.50.300">
    <property type="entry name" value="P-loop containing nucleotide triphosphate hydrolases"/>
    <property type="match status" value="1"/>
</dbReference>
<dbReference type="Pfam" id="PF01580">
    <property type="entry name" value="FtsK_SpoIIIE"/>
    <property type="match status" value="1"/>
</dbReference>
<dbReference type="SUPFAM" id="SSF52540">
    <property type="entry name" value="P-loop containing nucleoside triphosphate hydrolases"/>
    <property type="match status" value="1"/>
</dbReference>
<keyword evidence="7" id="KW-1185">Reference proteome</keyword>
<dbReference type="InterPro" id="IPR050206">
    <property type="entry name" value="FtsK/SpoIIIE/SftA"/>
</dbReference>
<dbReference type="OrthoDB" id="3217500at2"/>
<dbReference type="CDD" id="cd01127">
    <property type="entry name" value="TrwB_TraG_TraD_VirD4"/>
    <property type="match status" value="1"/>
</dbReference>
<evidence type="ECO:0000256" key="1">
    <source>
        <dbReference type="ARBA" id="ARBA00022741"/>
    </source>
</evidence>
<name>A0A2T0RFQ5_9ACTN</name>
<sequence>MPLINVIPGEKIPTAPLNTRLPIWRIPGWLLLFVWLARGTARSVVLTVRYWWITGPAFAGAWVSGSYGWKVALGVALVLIVAGCTWWRLHPSTWLRFGWYPVVGRVRRLWVYRRGWTAAMTACGLVGVHGGGRWVPRLLTVRSNKWGDRVTVRLLPGQHPDDWATAAPRLAYTFCLREARAFTTDRPDRMVLHFVRRDPLAALVGPLPVPEVPDFAGLALGVREDGDPYRLRLTGSHVLIAGATNSGKGSVVWSLLRSMAAGIASGVVEVWAFDPKGGMELAAGGPLFARFAYDDPDSMAGVLEEAVKRMKSRAARLRGLTRQHVPTADDPLIVIVIDELAALTAYLTDRKVRDRIKESLSLLLSQGRAVGIRVVAALQDPRKDVLPFRDLFPTRIALRLTEPEQCDLVLGDGARDRGALCDEIPETMPGIGYVVLDGVREPVRVRFSYLNDDDIAELAVMYPRPQIGGDR</sequence>
<dbReference type="PROSITE" id="PS50901">
    <property type="entry name" value="FTSK"/>
    <property type="match status" value="1"/>
</dbReference>
<evidence type="ECO:0000313" key="7">
    <source>
        <dbReference type="Proteomes" id="UP000239209"/>
    </source>
</evidence>
<keyword evidence="1 3" id="KW-0547">Nucleotide-binding</keyword>
<feature type="binding site" evidence="3">
    <location>
        <begin position="242"/>
        <end position="249"/>
    </location>
    <ligand>
        <name>ATP</name>
        <dbReference type="ChEBI" id="CHEBI:30616"/>
    </ligand>
</feature>
<dbReference type="InterPro" id="IPR027417">
    <property type="entry name" value="P-loop_NTPase"/>
</dbReference>
<dbReference type="InterPro" id="IPR002543">
    <property type="entry name" value="FtsK_dom"/>
</dbReference>
<dbReference type="PANTHER" id="PTHR22683:SF41">
    <property type="entry name" value="DNA TRANSLOCASE FTSK"/>
    <property type="match status" value="1"/>
</dbReference>
<feature type="transmembrane region" description="Helical" evidence="4">
    <location>
        <begin position="67"/>
        <end position="87"/>
    </location>
</feature>
<dbReference type="RefSeq" id="WP_106130766.1">
    <property type="nucleotide sequence ID" value="NZ_PVZG01000026.1"/>
</dbReference>
<keyword evidence="2 3" id="KW-0067">ATP-binding</keyword>
<comment type="caution">
    <text evidence="6">The sequence shown here is derived from an EMBL/GenBank/DDBJ whole genome shotgun (WGS) entry which is preliminary data.</text>
</comment>
<gene>
    <name evidence="6" type="ORF">CLV70_12615</name>
</gene>
<organism evidence="6 7">
    <name type="scientific">Pseudosporangium ferrugineum</name>
    <dbReference type="NCBI Taxonomy" id="439699"/>
    <lineage>
        <taxon>Bacteria</taxon>
        <taxon>Bacillati</taxon>
        <taxon>Actinomycetota</taxon>
        <taxon>Actinomycetes</taxon>
        <taxon>Micromonosporales</taxon>
        <taxon>Micromonosporaceae</taxon>
        <taxon>Pseudosporangium</taxon>
    </lineage>
</organism>
<evidence type="ECO:0000256" key="3">
    <source>
        <dbReference type="PROSITE-ProRule" id="PRU00289"/>
    </source>
</evidence>
<proteinExistence type="predicted"/>
<evidence type="ECO:0000256" key="2">
    <source>
        <dbReference type="ARBA" id="ARBA00022840"/>
    </source>
</evidence>
<accession>A0A2T0RFQ5</accession>
<dbReference type="GO" id="GO:0005524">
    <property type="term" value="F:ATP binding"/>
    <property type="evidence" value="ECO:0007669"/>
    <property type="project" value="UniProtKB-UniRule"/>
</dbReference>
<dbReference type="AlphaFoldDB" id="A0A2T0RFQ5"/>
<keyword evidence="4" id="KW-0812">Transmembrane</keyword>